<evidence type="ECO:0000256" key="4">
    <source>
        <dbReference type="ARBA" id="ARBA00022980"/>
    </source>
</evidence>
<keyword evidence="10" id="KW-1185">Reference proteome</keyword>
<dbReference type="GO" id="GO:0005840">
    <property type="term" value="C:ribosome"/>
    <property type="evidence" value="ECO:0007669"/>
    <property type="project" value="UniProtKB-KW"/>
</dbReference>
<dbReference type="Gene3D" id="3.10.430.100">
    <property type="entry name" value="Ribosomal protein L9, C-terminal domain"/>
    <property type="match status" value="1"/>
</dbReference>
<evidence type="ECO:0000313" key="9">
    <source>
        <dbReference type="EMBL" id="NDV61375.1"/>
    </source>
</evidence>
<dbReference type="SUPFAM" id="SSF55653">
    <property type="entry name" value="Ribosomal protein L9 C-domain"/>
    <property type="match status" value="1"/>
</dbReference>
<evidence type="ECO:0000313" key="10">
    <source>
        <dbReference type="Proteomes" id="UP000478417"/>
    </source>
</evidence>
<keyword evidence="5 7" id="KW-0687">Ribonucleoprotein</keyword>
<comment type="similarity">
    <text evidence="1 7">Belongs to the bacterial ribosomal protein bL9 family.</text>
</comment>
<accession>A0A6B2M0R7</accession>
<reference evidence="9 10" key="1">
    <citation type="submission" date="2020-02" db="EMBL/GenBank/DDBJ databases">
        <title>Albibacoteraceae fam. nov., the first described family within the subdivision 4 Verrucomicrobia.</title>
        <authorList>
            <person name="Xi F."/>
        </authorList>
    </citation>
    <scope>NUCLEOTIDE SEQUENCE [LARGE SCALE GENOMIC DNA]</scope>
    <source>
        <strain evidence="9 10">CK1056</strain>
    </source>
</reference>
<dbReference type="RefSeq" id="WP_163962252.1">
    <property type="nucleotide sequence ID" value="NZ_JAAGNX010000001.1"/>
</dbReference>
<evidence type="ECO:0000256" key="1">
    <source>
        <dbReference type="ARBA" id="ARBA00010605"/>
    </source>
</evidence>
<dbReference type="InterPro" id="IPR036791">
    <property type="entry name" value="Ribosomal_bL9_C_sf"/>
</dbReference>
<keyword evidence="2 7" id="KW-0699">rRNA-binding</keyword>
<dbReference type="InterPro" id="IPR009027">
    <property type="entry name" value="Ribosomal_bL9/RNase_H1_N"/>
</dbReference>
<dbReference type="GO" id="GO:1990904">
    <property type="term" value="C:ribonucleoprotein complex"/>
    <property type="evidence" value="ECO:0007669"/>
    <property type="project" value="UniProtKB-KW"/>
</dbReference>
<dbReference type="SUPFAM" id="SSF55658">
    <property type="entry name" value="L9 N-domain-like"/>
    <property type="match status" value="1"/>
</dbReference>
<evidence type="ECO:0000256" key="6">
    <source>
        <dbReference type="ARBA" id="ARBA00035292"/>
    </source>
</evidence>
<comment type="function">
    <text evidence="7">Binds to the 23S rRNA.</text>
</comment>
<dbReference type="Pfam" id="PF03948">
    <property type="entry name" value="Ribosomal_L9_C"/>
    <property type="match status" value="1"/>
</dbReference>
<gene>
    <name evidence="7" type="primary">rplI</name>
    <name evidence="9" type="ORF">G0Q06_02805</name>
</gene>
<name>A0A6B2M0R7_9BACT</name>
<proteinExistence type="inferred from homology"/>
<organism evidence="9 10">
    <name type="scientific">Oceanipulchritudo coccoides</name>
    <dbReference type="NCBI Taxonomy" id="2706888"/>
    <lineage>
        <taxon>Bacteria</taxon>
        <taxon>Pseudomonadati</taxon>
        <taxon>Verrucomicrobiota</taxon>
        <taxon>Opitutia</taxon>
        <taxon>Puniceicoccales</taxon>
        <taxon>Oceanipulchritudinaceae</taxon>
        <taxon>Oceanipulchritudo</taxon>
    </lineage>
</organism>
<dbReference type="Gene3D" id="3.40.5.10">
    <property type="entry name" value="Ribosomal protein L9, N-terminal domain"/>
    <property type="match status" value="1"/>
</dbReference>
<dbReference type="EMBL" id="JAAGNX010000001">
    <property type="protein sequence ID" value="NDV61375.1"/>
    <property type="molecule type" value="Genomic_DNA"/>
</dbReference>
<keyword evidence="4 7" id="KW-0689">Ribosomal protein</keyword>
<dbReference type="NCBIfam" id="TIGR00158">
    <property type="entry name" value="L9"/>
    <property type="match status" value="1"/>
</dbReference>
<dbReference type="PANTHER" id="PTHR21368">
    <property type="entry name" value="50S RIBOSOMAL PROTEIN L9"/>
    <property type="match status" value="1"/>
</dbReference>
<dbReference type="InterPro" id="IPR020069">
    <property type="entry name" value="Ribosomal_bL9_C"/>
</dbReference>
<dbReference type="Proteomes" id="UP000478417">
    <property type="component" value="Unassembled WGS sequence"/>
</dbReference>
<comment type="caution">
    <text evidence="9">The sequence shown here is derived from an EMBL/GenBank/DDBJ whole genome shotgun (WGS) entry which is preliminary data.</text>
</comment>
<dbReference type="AlphaFoldDB" id="A0A6B2M0R7"/>
<evidence type="ECO:0000256" key="2">
    <source>
        <dbReference type="ARBA" id="ARBA00022730"/>
    </source>
</evidence>
<evidence type="ECO:0000256" key="5">
    <source>
        <dbReference type="ARBA" id="ARBA00023274"/>
    </source>
</evidence>
<dbReference type="GO" id="GO:0006412">
    <property type="term" value="P:translation"/>
    <property type="evidence" value="ECO:0007669"/>
    <property type="project" value="UniProtKB-UniRule"/>
</dbReference>
<dbReference type="InterPro" id="IPR036935">
    <property type="entry name" value="Ribosomal_bL9_N_sf"/>
</dbReference>
<keyword evidence="3 7" id="KW-0694">RNA-binding</keyword>
<sequence>MANSELLLLKQVDHLGDEGDTVNVKTGYARNYLLPRGIAIPVTRANRKQIESLKDRAEKRRASELEAAQAVAAKLEPINIAFAVKTGPGGKMFGSVTAQELVSRIAENGVELEKKQVNLYTPVKSLGKHTTRIRLHPEVSVDFEFEVVSENPIEEDGEEPAES</sequence>
<dbReference type="InterPro" id="IPR020070">
    <property type="entry name" value="Ribosomal_bL9_N"/>
</dbReference>
<dbReference type="GO" id="GO:0019843">
    <property type="term" value="F:rRNA binding"/>
    <property type="evidence" value="ECO:0007669"/>
    <property type="project" value="UniProtKB-UniRule"/>
</dbReference>
<evidence type="ECO:0000256" key="3">
    <source>
        <dbReference type="ARBA" id="ARBA00022884"/>
    </source>
</evidence>
<feature type="domain" description="Ribosomal protein L9" evidence="8">
    <location>
        <begin position="16"/>
        <end position="43"/>
    </location>
</feature>
<protein>
    <recommendedName>
        <fullName evidence="6 7">Large ribosomal subunit protein bL9</fullName>
    </recommendedName>
</protein>
<dbReference type="InterPro" id="IPR000244">
    <property type="entry name" value="Ribosomal_bL9"/>
</dbReference>
<dbReference type="Pfam" id="PF01281">
    <property type="entry name" value="Ribosomal_L9_N"/>
    <property type="match status" value="1"/>
</dbReference>
<evidence type="ECO:0000256" key="7">
    <source>
        <dbReference type="HAMAP-Rule" id="MF_00503"/>
    </source>
</evidence>
<dbReference type="InterPro" id="IPR020594">
    <property type="entry name" value="Ribosomal_bL9_bac/chp"/>
</dbReference>
<evidence type="ECO:0000259" key="8">
    <source>
        <dbReference type="PROSITE" id="PS00651"/>
    </source>
</evidence>
<dbReference type="HAMAP" id="MF_00503">
    <property type="entry name" value="Ribosomal_bL9"/>
    <property type="match status" value="1"/>
</dbReference>
<dbReference type="PROSITE" id="PS00651">
    <property type="entry name" value="RIBOSOMAL_L9"/>
    <property type="match status" value="1"/>
</dbReference>
<dbReference type="GO" id="GO:0003735">
    <property type="term" value="F:structural constituent of ribosome"/>
    <property type="evidence" value="ECO:0007669"/>
    <property type="project" value="InterPro"/>
</dbReference>